<evidence type="ECO:0000256" key="8">
    <source>
        <dbReference type="SAM" id="Phobius"/>
    </source>
</evidence>
<keyword evidence="2 8" id="KW-0812">Transmembrane</keyword>
<feature type="transmembrane region" description="Helical" evidence="8">
    <location>
        <begin position="493"/>
        <end position="513"/>
    </location>
</feature>
<gene>
    <name evidence="10" type="primary">DISP1</name>
    <name evidence="10" type="ORF">NPIL_705071</name>
</gene>
<feature type="transmembrane region" description="Helical" evidence="8">
    <location>
        <begin position="414"/>
        <end position="432"/>
    </location>
</feature>
<keyword evidence="11" id="KW-1185">Reference proteome</keyword>
<accession>A0A8X6QDY6</accession>
<keyword evidence="5" id="KW-0325">Glycoprotein</keyword>
<keyword evidence="4 8" id="KW-0472">Membrane</keyword>
<feature type="transmembrane region" description="Helical" evidence="8">
    <location>
        <begin position="386"/>
        <end position="407"/>
    </location>
</feature>
<feature type="transmembrane region" description="Helical" evidence="8">
    <location>
        <begin position="873"/>
        <end position="896"/>
    </location>
</feature>
<dbReference type="EMBL" id="BMAW01080589">
    <property type="protein sequence ID" value="GFU20331.1"/>
    <property type="molecule type" value="Genomic_DNA"/>
</dbReference>
<dbReference type="InterPro" id="IPR052081">
    <property type="entry name" value="Dispatched_Hh_regulator"/>
</dbReference>
<feature type="transmembrane region" description="Helical" evidence="8">
    <location>
        <begin position="849"/>
        <end position="867"/>
    </location>
</feature>
<feature type="domain" description="SSD" evidence="9">
    <location>
        <begin position="390"/>
        <end position="519"/>
    </location>
</feature>
<dbReference type="InterPro" id="IPR053958">
    <property type="entry name" value="HMGCR/SNAP/NPC1-like_SSD"/>
</dbReference>
<dbReference type="Pfam" id="PF12349">
    <property type="entry name" value="Sterol-sensing"/>
    <property type="match status" value="1"/>
</dbReference>
<feature type="transmembrane region" description="Helical" evidence="8">
    <location>
        <begin position="582"/>
        <end position="602"/>
    </location>
</feature>
<dbReference type="Gene3D" id="1.20.1640.10">
    <property type="entry name" value="Multidrug efflux transporter AcrB transmembrane domain"/>
    <property type="match status" value="2"/>
</dbReference>
<dbReference type="PANTHER" id="PTHR45951:SF3">
    <property type="entry name" value="PROTEIN DISPATCHED"/>
    <property type="match status" value="1"/>
</dbReference>
<name>A0A8X6QDY6_NEPPI</name>
<evidence type="ECO:0000256" key="1">
    <source>
        <dbReference type="ARBA" id="ARBA00004141"/>
    </source>
</evidence>
<evidence type="ECO:0000256" key="2">
    <source>
        <dbReference type="ARBA" id="ARBA00022692"/>
    </source>
</evidence>
<dbReference type="GO" id="GO:0022857">
    <property type="term" value="F:transmembrane transporter activity"/>
    <property type="evidence" value="ECO:0007669"/>
    <property type="project" value="TreeGrafter"/>
</dbReference>
<dbReference type="InterPro" id="IPR000731">
    <property type="entry name" value="SSD"/>
</dbReference>
<dbReference type="GO" id="GO:0007224">
    <property type="term" value="P:smoothened signaling pathway"/>
    <property type="evidence" value="ECO:0007669"/>
    <property type="project" value="TreeGrafter"/>
</dbReference>
<comment type="caution">
    <text evidence="10">The sequence shown here is derived from an EMBL/GenBank/DDBJ whole genome shotgun (WGS) entry which is preliminary data.</text>
</comment>
<evidence type="ECO:0000313" key="10">
    <source>
        <dbReference type="EMBL" id="GFU20331.1"/>
    </source>
</evidence>
<evidence type="ECO:0000256" key="4">
    <source>
        <dbReference type="ARBA" id="ARBA00023136"/>
    </source>
</evidence>
<feature type="transmembrane region" description="Helical" evidence="8">
    <location>
        <begin position="15"/>
        <end position="33"/>
    </location>
</feature>
<proteinExistence type="inferred from homology"/>
<keyword evidence="3 8" id="KW-1133">Transmembrane helix</keyword>
<dbReference type="GO" id="GO:0016020">
    <property type="term" value="C:membrane"/>
    <property type="evidence" value="ECO:0007669"/>
    <property type="project" value="UniProtKB-SubCell"/>
</dbReference>
<sequence>MQWYARQVANNPCCVILLVLAAAVCCGIICFSLNEFPDIKDPLLGFEPRGTVLSDRSTAWINLLKSTAWNGPLTFYPGSIVTDITNDTLEKAQWQKEDKKSSNNSEKDEETVGPWLELETEERSYGSLHDVAEESAGRIVFERTSLGLKPGKILIVERKKFFCNNPTRLYSHVVIQSPSGSNLFTVEGLKAVCDIDENKLRKSEYFDDLCEQTEWGTCCRSWSIPNYVALLRNLSSCHDIKQPDVDAISQLLVSCAQYYHGMKLSHDCAMDPALCRGVPRPCIEYDAVYNILHFLADIHFLDPKFPLVPNLTYTTVFLPTAQSLSALEYYKDLDNMQLYNEVVEVTGMEMGLKYKLFVDCLLHDTVYVAMAGVLVFLFLWMYSSSFFVTIMTFCGVSFSIGMAYFMYTLIYRIHFFPFINLLTIVIIIGIGADDACIYCKIWTCAKSEKNNGTLVKLVRDTLHHACLSMFITSVTTAVAFFGSVISNITAVRCFSIFAGTAVLANFIFTVSWLPASVIMAEKWCSSTCLCIPPVGLYLPQLQHVQWCSSLCGALWKLHYSFTEYSRVFFEKILPCIIVKSRYFWIVLFSALAAGGTVAVFYYPKLQLPDSKEFQIFKSSHPFERYDLYLKKFFWFEKAKEQDPYRKMPIRIVWGIQPVDTGNHLDPYDRGEIVFDPDFNIALPESQEWLYNFCIKLRNQSFYQSTHGPLMFNCFIETFKDWMERRCVDGISDMDRTPCCESSKFPFSEKVFNYCIKEAIVILHHTPGYFVVPSVEGLRFSKSVGKVQAIVVQYDSTFSYSMSYAEMYDFKTAVNSWVSEMMALAPKGLKNGWFISDLEFFDLQDSLSKGSLVAIGVAIAVSFGALLFTTLNLLISIFAILTIACIIVVTVGSLVLLGWKLNVLESTTVSIAIGLAVDLTLHYGVAYRLSPQEDRESSVIFALSHVGSPVAMAAFTTFMAGALIFPSIVLAYLQIGTFLVILMAISWLYSTFFFMSLLSVAGPQNGQLQLNYPSFDCCESSPLPVEKNAYALSESTLSSSSASYPNQIPTSESHELEPLTALKDSLRIDAPKFKKKYGHRSIRPRSGSLSSATTKAKDPMIPSKITRTPRKISLPTVNVTFHGEESLGATSSSTIVCAEEDKEPVLNPLSKEDIPEAWIRKEISV</sequence>
<dbReference type="PROSITE" id="PS50156">
    <property type="entry name" value="SSD"/>
    <property type="match status" value="1"/>
</dbReference>
<comment type="similarity">
    <text evidence="6">Belongs to the dispatched family.</text>
</comment>
<evidence type="ECO:0000256" key="7">
    <source>
        <dbReference type="SAM" id="MobiDB-lite"/>
    </source>
</evidence>
<evidence type="ECO:0000259" key="9">
    <source>
        <dbReference type="PROSITE" id="PS50156"/>
    </source>
</evidence>
<dbReference type="PANTHER" id="PTHR45951">
    <property type="entry name" value="PROTEIN DISPATCHED-RELATED"/>
    <property type="match status" value="1"/>
</dbReference>
<evidence type="ECO:0000313" key="11">
    <source>
        <dbReference type="Proteomes" id="UP000887013"/>
    </source>
</evidence>
<evidence type="ECO:0000256" key="3">
    <source>
        <dbReference type="ARBA" id="ARBA00022989"/>
    </source>
</evidence>
<dbReference type="Proteomes" id="UP000887013">
    <property type="component" value="Unassembled WGS sequence"/>
</dbReference>
<evidence type="ECO:0000256" key="5">
    <source>
        <dbReference type="ARBA" id="ARBA00023180"/>
    </source>
</evidence>
<organism evidence="10 11">
    <name type="scientific">Nephila pilipes</name>
    <name type="common">Giant wood spider</name>
    <name type="synonym">Nephila maculata</name>
    <dbReference type="NCBI Taxonomy" id="299642"/>
    <lineage>
        <taxon>Eukaryota</taxon>
        <taxon>Metazoa</taxon>
        <taxon>Ecdysozoa</taxon>
        <taxon>Arthropoda</taxon>
        <taxon>Chelicerata</taxon>
        <taxon>Arachnida</taxon>
        <taxon>Araneae</taxon>
        <taxon>Araneomorphae</taxon>
        <taxon>Entelegynae</taxon>
        <taxon>Araneoidea</taxon>
        <taxon>Nephilidae</taxon>
        <taxon>Nephila</taxon>
    </lineage>
</organism>
<feature type="transmembrane region" description="Helical" evidence="8">
    <location>
        <begin position="979"/>
        <end position="1000"/>
    </location>
</feature>
<feature type="transmembrane region" description="Helical" evidence="8">
    <location>
        <begin position="462"/>
        <end position="481"/>
    </location>
</feature>
<feature type="region of interest" description="Disordered" evidence="7">
    <location>
        <begin position="93"/>
        <end position="114"/>
    </location>
</feature>
<comment type="subcellular location">
    <subcellularLocation>
        <location evidence="1">Membrane</location>
        <topology evidence="1">Multi-pass membrane protein</topology>
    </subcellularLocation>
</comment>
<dbReference type="AlphaFoldDB" id="A0A8X6QDY6"/>
<feature type="transmembrane region" description="Helical" evidence="8">
    <location>
        <begin position="949"/>
        <end position="972"/>
    </location>
</feature>
<protein>
    <submittedName>
        <fullName evidence="10">Protein dispatched homolog 1</fullName>
    </submittedName>
</protein>
<reference evidence="10" key="1">
    <citation type="submission" date="2020-08" db="EMBL/GenBank/DDBJ databases">
        <title>Multicomponent nature underlies the extraordinary mechanical properties of spider dragline silk.</title>
        <authorList>
            <person name="Kono N."/>
            <person name="Nakamura H."/>
            <person name="Mori M."/>
            <person name="Yoshida Y."/>
            <person name="Ohtoshi R."/>
            <person name="Malay A.D."/>
            <person name="Moran D.A.P."/>
            <person name="Tomita M."/>
            <person name="Numata K."/>
            <person name="Arakawa K."/>
        </authorList>
    </citation>
    <scope>NUCLEOTIDE SEQUENCE</scope>
</reference>
<feature type="transmembrane region" description="Helical" evidence="8">
    <location>
        <begin position="356"/>
        <end position="380"/>
    </location>
</feature>
<evidence type="ECO:0000256" key="6">
    <source>
        <dbReference type="ARBA" id="ARBA00038046"/>
    </source>
</evidence>
<dbReference type="SUPFAM" id="SSF82866">
    <property type="entry name" value="Multidrug efflux transporter AcrB transmembrane domain"/>
    <property type="match status" value="2"/>
</dbReference>
<dbReference type="OrthoDB" id="193905at2759"/>